<dbReference type="EMBL" id="JWZX01002175">
    <property type="protein sequence ID" value="KOO30708.1"/>
    <property type="molecule type" value="Genomic_DNA"/>
</dbReference>
<keyword evidence="6 8" id="KW-0408">Iron</keyword>
<evidence type="ECO:0000256" key="1">
    <source>
        <dbReference type="ARBA" id="ARBA00004370"/>
    </source>
</evidence>
<dbReference type="GO" id="GO:0005739">
    <property type="term" value="C:mitochondrion"/>
    <property type="evidence" value="ECO:0007669"/>
    <property type="project" value="GOC"/>
</dbReference>
<dbReference type="PIRSF" id="PIRSF000178">
    <property type="entry name" value="SDH_cyt_b560"/>
    <property type="match status" value="1"/>
</dbReference>
<protein>
    <submittedName>
        <fullName evidence="10">Succinate dehydrogenase cytochrome b560 mitochondrial</fullName>
    </submittedName>
</protein>
<comment type="caution">
    <text evidence="10">The sequence shown here is derived from an EMBL/GenBank/DDBJ whole genome shotgun (WGS) entry which is preliminary data.</text>
</comment>
<dbReference type="PANTHER" id="PTHR10978">
    <property type="entry name" value="SUCCINATE DEHYDROGENASE CYTOCHROME B560 SUBUNIT"/>
    <property type="match status" value="1"/>
</dbReference>
<evidence type="ECO:0000256" key="5">
    <source>
        <dbReference type="ARBA" id="ARBA00022989"/>
    </source>
</evidence>
<feature type="transmembrane region" description="Helical" evidence="9">
    <location>
        <begin position="80"/>
        <end position="103"/>
    </location>
</feature>
<evidence type="ECO:0000313" key="10">
    <source>
        <dbReference type="EMBL" id="KOO30708.1"/>
    </source>
</evidence>
<feature type="binding site" description="axial binding residue" evidence="8">
    <location>
        <position position="101"/>
    </location>
    <ligand>
        <name>heme</name>
        <dbReference type="ChEBI" id="CHEBI:30413"/>
        <note>ligand shared with second transmembrane subunit</note>
    </ligand>
    <ligandPart>
        <name>Fe</name>
        <dbReference type="ChEBI" id="CHEBI:18248"/>
    </ligandPart>
</feature>
<evidence type="ECO:0000256" key="9">
    <source>
        <dbReference type="SAM" id="Phobius"/>
    </source>
</evidence>
<dbReference type="Pfam" id="PF01127">
    <property type="entry name" value="Sdh_cyt"/>
    <property type="match status" value="1"/>
</dbReference>
<evidence type="ECO:0000256" key="6">
    <source>
        <dbReference type="ARBA" id="ARBA00023004"/>
    </source>
</evidence>
<name>A0A0M0JX45_9EUKA</name>
<dbReference type="PANTHER" id="PTHR10978:SF5">
    <property type="entry name" value="SUCCINATE DEHYDROGENASE CYTOCHROME B560 SUBUNIT, MITOCHONDRIAL"/>
    <property type="match status" value="1"/>
</dbReference>
<dbReference type="CDD" id="cd03499">
    <property type="entry name" value="SQR_TypeC_SdhC"/>
    <property type="match status" value="1"/>
</dbReference>
<reference evidence="11" key="1">
    <citation type="journal article" date="2015" name="PLoS Genet.">
        <title>Genome Sequence and Transcriptome Analyses of Chrysochromulina tobin: Metabolic Tools for Enhanced Algal Fitness in the Prominent Order Prymnesiales (Haptophyceae).</title>
        <authorList>
            <person name="Hovde B.T."/>
            <person name="Deodato C.R."/>
            <person name="Hunsperger H.M."/>
            <person name="Ryken S.A."/>
            <person name="Yost W."/>
            <person name="Jha R.K."/>
            <person name="Patterson J."/>
            <person name="Monnat R.J. Jr."/>
            <person name="Barlow S.B."/>
            <person name="Starkenburg S.R."/>
            <person name="Cattolico R.A."/>
        </authorList>
    </citation>
    <scope>NUCLEOTIDE SEQUENCE</scope>
    <source>
        <strain evidence="11">CCMP291</strain>
    </source>
</reference>
<evidence type="ECO:0000256" key="4">
    <source>
        <dbReference type="ARBA" id="ARBA00022723"/>
    </source>
</evidence>
<dbReference type="GO" id="GO:0006099">
    <property type="term" value="P:tricarboxylic acid cycle"/>
    <property type="evidence" value="ECO:0007669"/>
    <property type="project" value="InterPro"/>
</dbReference>
<sequence length="154" mass="16591">MQAARSLATRSARRLMSTYSEKMDATGRPISPHITIYAWPTIAISSVMMRATGMMLSIGTAGIAFMALPSATMPQDFAQYMASSSLAAPTKFAVGFPLVYHWFGAIRHAVWDLKAWGFSNQAMLQSSYALAGASVVVSLGLAAYSMPVDKSKKK</sequence>
<dbReference type="GO" id="GO:0046872">
    <property type="term" value="F:metal ion binding"/>
    <property type="evidence" value="ECO:0007669"/>
    <property type="project" value="UniProtKB-KW"/>
</dbReference>
<gene>
    <name evidence="10" type="ORF">Ctob_005887</name>
</gene>
<dbReference type="OrthoDB" id="588261at2759"/>
<dbReference type="NCBIfam" id="TIGR02970">
    <property type="entry name" value="succ_dehyd_cytB"/>
    <property type="match status" value="1"/>
</dbReference>
<proteinExistence type="predicted"/>
<comment type="subcellular location">
    <subcellularLocation>
        <location evidence="1">Membrane</location>
    </subcellularLocation>
</comment>
<comment type="cofactor">
    <cofactor evidence="8">
        <name>heme</name>
        <dbReference type="ChEBI" id="CHEBI:30413"/>
    </cofactor>
    <text evidence="8">The heme is bound between the two transmembrane subunits.</text>
</comment>
<accession>A0A0M0JX45</accession>
<dbReference type="InterPro" id="IPR014314">
    <property type="entry name" value="Succ_DH_cytb556"/>
</dbReference>
<evidence type="ECO:0000256" key="8">
    <source>
        <dbReference type="PIRSR" id="PIRSR000178-1"/>
    </source>
</evidence>
<evidence type="ECO:0000256" key="2">
    <source>
        <dbReference type="ARBA" id="ARBA00022617"/>
    </source>
</evidence>
<keyword evidence="7 9" id="KW-0472">Membrane</keyword>
<keyword evidence="4 8" id="KW-0479">Metal-binding</keyword>
<keyword evidence="2 8" id="KW-0349">Heme</keyword>
<dbReference type="GO" id="GO:0006121">
    <property type="term" value="P:mitochondrial electron transport, succinate to ubiquinone"/>
    <property type="evidence" value="ECO:0007669"/>
    <property type="project" value="TreeGrafter"/>
</dbReference>
<dbReference type="GO" id="GO:0009055">
    <property type="term" value="F:electron transfer activity"/>
    <property type="evidence" value="ECO:0007669"/>
    <property type="project" value="InterPro"/>
</dbReference>
<dbReference type="InterPro" id="IPR000701">
    <property type="entry name" value="SuccDH_FuR_B_TM-su"/>
</dbReference>
<dbReference type="AlphaFoldDB" id="A0A0M0JX45"/>
<dbReference type="InterPro" id="IPR034804">
    <property type="entry name" value="SQR/QFR_C/D"/>
</dbReference>
<dbReference type="Gene3D" id="1.20.1300.10">
    <property type="entry name" value="Fumarate reductase/succinate dehydrogenase, transmembrane subunit"/>
    <property type="match status" value="1"/>
</dbReference>
<evidence type="ECO:0000313" key="11">
    <source>
        <dbReference type="Proteomes" id="UP000037460"/>
    </source>
</evidence>
<feature type="transmembrane region" description="Helical" evidence="9">
    <location>
        <begin position="47"/>
        <end position="68"/>
    </location>
</feature>
<keyword evidence="3 9" id="KW-0812">Transmembrane</keyword>
<dbReference type="Proteomes" id="UP000037460">
    <property type="component" value="Unassembled WGS sequence"/>
</dbReference>
<keyword evidence="5 9" id="KW-1133">Transmembrane helix</keyword>
<evidence type="ECO:0000256" key="3">
    <source>
        <dbReference type="ARBA" id="ARBA00022692"/>
    </source>
</evidence>
<organism evidence="10 11">
    <name type="scientific">Chrysochromulina tobinii</name>
    <dbReference type="NCBI Taxonomy" id="1460289"/>
    <lineage>
        <taxon>Eukaryota</taxon>
        <taxon>Haptista</taxon>
        <taxon>Haptophyta</taxon>
        <taxon>Prymnesiophyceae</taxon>
        <taxon>Prymnesiales</taxon>
        <taxon>Chrysochromulinaceae</taxon>
        <taxon>Chrysochromulina</taxon>
    </lineage>
</organism>
<keyword evidence="11" id="KW-1185">Reference proteome</keyword>
<dbReference type="SUPFAM" id="SSF81343">
    <property type="entry name" value="Fumarate reductase respiratory complex transmembrane subunits"/>
    <property type="match status" value="1"/>
</dbReference>
<evidence type="ECO:0000256" key="7">
    <source>
        <dbReference type="ARBA" id="ARBA00023136"/>
    </source>
</evidence>
<dbReference type="GO" id="GO:0016020">
    <property type="term" value="C:membrane"/>
    <property type="evidence" value="ECO:0007669"/>
    <property type="project" value="UniProtKB-SubCell"/>
</dbReference>
<feature type="transmembrane region" description="Helical" evidence="9">
    <location>
        <begin position="123"/>
        <end position="144"/>
    </location>
</feature>